<organism evidence="1 2">
    <name type="scientific">Paractinoplanes globisporus</name>
    <dbReference type="NCBI Taxonomy" id="113565"/>
    <lineage>
        <taxon>Bacteria</taxon>
        <taxon>Bacillati</taxon>
        <taxon>Actinomycetota</taxon>
        <taxon>Actinomycetes</taxon>
        <taxon>Micromonosporales</taxon>
        <taxon>Micromonosporaceae</taxon>
        <taxon>Paractinoplanes</taxon>
    </lineage>
</organism>
<reference evidence="1 2" key="1">
    <citation type="submission" date="2024-10" db="EMBL/GenBank/DDBJ databases">
        <title>The Natural Products Discovery Center: Release of the First 8490 Sequenced Strains for Exploring Actinobacteria Biosynthetic Diversity.</title>
        <authorList>
            <person name="Kalkreuter E."/>
            <person name="Kautsar S.A."/>
            <person name="Yang D."/>
            <person name="Bader C.D."/>
            <person name="Teijaro C.N."/>
            <person name="Fluegel L."/>
            <person name="Davis C.M."/>
            <person name="Simpson J.R."/>
            <person name="Lauterbach L."/>
            <person name="Steele A.D."/>
            <person name="Gui C."/>
            <person name="Meng S."/>
            <person name="Li G."/>
            <person name="Viehrig K."/>
            <person name="Ye F."/>
            <person name="Su P."/>
            <person name="Kiefer A.F."/>
            <person name="Nichols A."/>
            <person name="Cepeda A.J."/>
            <person name="Yan W."/>
            <person name="Fan B."/>
            <person name="Jiang Y."/>
            <person name="Adhikari A."/>
            <person name="Zheng C.-J."/>
            <person name="Schuster L."/>
            <person name="Cowan T.M."/>
            <person name="Smanski M.J."/>
            <person name="Chevrette M.G."/>
            <person name="De Carvalho L.P.S."/>
            <person name="Shen B."/>
        </authorList>
    </citation>
    <scope>NUCLEOTIDE SEQUENCE [LARGE SCALE GENOMIC DNA]</scope>
    <source>
        <strain evidence="1 2">NPDC000087</strain>
    </source>
</reference>
<accession>A0ABW6WSB8</accession>
<sequence length="920" mass="100837">MRAADELWGLLEQARRMPYGSAQIALVEQLLPQVDAAGDPDLAFTTRLIATNAYVYGGEKVKSFVTFSWCLSDFDNNPGPHHQRRTHTLLWHFKYMVNALEQFPEIPLARTYAVLDDMERRYREAGHSMQVVHKHRYLVAKHLGLDDEADQWYSRWQAAPRDSISDCAGCDPTDMAAYLNSRGRYREVVELAEPVLAGELSCNEQPQGILRELTTAYLFTGDLEKAADAHRRAYRLERGNLADLWTIGTHIAFCARTGNEHRGLEMLQRHIDWLEKAPSPAAEMNFAADAAMLLRRLTELGHGDLTVRRQERGDIAVTKLATELAERATELAARFDARNGSGYQGRRIAERIAAEPYGIDLALSPTARPVVATTKPEPSPEPEVPDTAGPAELLDLAAAQYEQDRIEELTATLAALDARFPALDDPLLIARRAALAGNLLSWNEKGDPRPLWAEAIALLEAAGAEGEASVLRARAAITKTAPGEIDAEPIRADVDYQEKHGDAAARATAWARLSILHVMRQELAEAIRADDRAYDYANQTGDPWRIARHALQRARIRANADDSDAALDAARVAWNHYREHGPKFRLAEVAVFYGHLNEDAEERVEAFGVAISSGVPGEQLPARVGRGHALKQLDRPHEAVDDLVEAVALCAEQGFDAGGAFARYELAEAYAMAGRPFEAAEVAEEALRGFEDGGNEQEADNTRHLLAQQYRAIGDTAGAVARYRELIERLADNPGGRGRIGEEAAGLLYDLNRDAEAAAAFLAAARALHEAGDLIGELRVLRRRVGALHFADDPDAAVETARLADERFAALPADLADEPNAIWQNSLTAWGHARVLVARDRHAEAVPVLRDVAPRLRAIGAADDADQITGMYGEALLGAGEVAEAEAVMRNLLDVMAPDAPGRETAEKVYAEIREALGTS</sequence>
<dbReference type="SUPFAM" id="SSF48452">
    <property type="entry name" value="TPR-like"/>
    <property type="match status" value="2"/>
</dbReference>
<proteinExistence type="predicted"/>
<dbReference type="EMBL" id="JBIAZU010000007">
    <property type="protein sequence ID" value="MFF5295067.1"/>
    <property type="molecule type" value="Genomic_DNA"/>
</dbReference>
<dbReference type="InterPro" id="IPR011990">
    <property type="entry name" value="TPR-like_helical_dom_sf"/>
</dbReference>
<protein>
    <submittedName>
        <fullName evidence="1">Tetratricopeptide repeat protein</fullName>
    </submittedName>
</protein>
<dbReference type="Gene3D" id="1.25.40.10">
    <property type="entry name" value="Tetratricopeptide repeat domain"/>
    <property type="match status" value="1"/>
</dbReference>
<evidence type="ECO:0000313" key="2">
    <source>
        <dbReference type="Proteomes" id="UP001602245"/>
    </source>
</evidence>
<dbReference type="Proteomes" id="UP001602245">
    <property type="component" value="Unassembled WGS sequence"/>
</dbReference>
<comment type="caution">
    <text evidence="1">The sequence shown here is derived from an EMBL/GenBank/DDBJ whole genome shotgun (WGS) entry which is preliminary data.</text>
</comment>
<gene>
    <name evidence="1" type="ORF">ACFY35_36985</name>
</gene>
<evidence type="ECO:0000313" key="1">
    <source>
        <dbReference type="EMBL" id="MFF5295067.1"/>
    </source>
</evidence>
<name>A0ABW6WSB8_9ACTN</name>
<dbReference type="RefSeq" id="WP_020516569.1">
    <property type="nucleotide sequence ID" value="NZ_JBIAZU010000007.1"/>
</dbReference>
<keyword evidence="2" id="KW-1185">Reference proteome</keyword>